<dbReference type="Pfam" id="PF11738">
    <property type="entry name" value="DUF3298"/>
    <property type="match status" value="1"/>
</dbReference>
<sequence>MKLSNRIISFIAALITVSIFSLSCGNNKSSNTNGTSIPTESAGENLSLDFYKRLEGTIANQPVVMHLHCYKGELQGTYYYVKQGKLITLTGTLDSLHPGNFRLKEYSDENESDNYPALDCVYESGQIKGSWRSADGKKSYLIELKEIYPQGSMKFSVLSLRQEIQAIPGVDSSPVATVNKSLIIPENDRAANEWLSVQIVKIINGDTLSKSNDIADAGKKLNAVFAKGYEADLKEAKADGFDISERFGYDDLLQLSILYNENDFLVIDNSFYSYTGGAHGFGGDSYYCFDVQHKKKLGIYDILSADSAQLQPIVEAAFRRDRHLGPTDSLNEILFENHLATTDNFYFTPTGIGFTYLPYEVASYADGSIFVFVPYSDLRKYIQPWFAERLKLN</sequence>
<reference evidence="3 4" key="1">
    <citation type="submission" date="2019-09" db="EMBL/GenBank/DDBJ databases">
        <title>Genome sequence and assembly of Taibaiella sp.</title>
        <authorList>
            <person name="Chhetri G."/>
        </authorList>
    </citation>
    <scope>NUCLEOTIDE SEQUENCE [LARGE SCALE GENOMIC DNA]</scope>
    <source>
        <strain evidence="3 4">KVB11</strain>
    </source>
</reference>
<feature type="domain" description="DUF3298" evidence="2">
    <location>
        <begin position="304"/>
        <end position="376"/>
    </location>
</feature>
<feature type="signal peptide" evidence="1">
    <location>
        <begin position="1"/>
        <end position="23"/>
    </location>
</feature>
<dbReference type="InterPro" id="IPR037126">
    <property type="entry name" value="PdaC/RsiV-like_sf"/>
</dbReference>
<dbReference type="InterPro" id="IPR021729">
    <property type="entry name" value="DUF3298"/>
</dbReference>
<dbReference type="Proteomes" id="UP000323632">
    <property type="component" value="Unassembled WGS sequence"/>
</dbReference>
<dbReference type="Gene3D" id="3.90.640.20">
    <property type="entry name" value="Heat-shock cognate protein, ATPase"/>
    <property type="match status" value="1"/>
</dbReference>
<gene>
    <name evidence="3" type="ORF">F0919_13685</name>
</gene>
<evidence type="ECO:0000313" key="3">
    <source>
        <dbReference type="EMBL" id="KAA5533586.1"/>
    </source>
</evidence>
<organism evidence="3 4">
    <name type="scientific">Taibaiella lutea</name>
    <dbReference type="NCBI Taxonomy" id="2608001"/>
    <lineage>
        <taxon>Bacteria</taxon>
        <taxon>Pseudomonadati</taxon>
        <taxon>Bacteroidota</taxon>
        <taxon>Chitinophagia</taxon>
        <taxon>Chitinophagales</taxon>
        <taxon>Chitinophagaceae</taxon>
        <taxon>Taibaiella</taxon>
    </lineage>
</organism>
<accession>A0A5M6CET8</accession>
<proteinExistence type="predicted"/>
<keyword evidence="4" id="KW-1185">Reference proteome</keyword>
<protein>
    <submittedName>
        <fullName evidence="3">DUF3298 and DUF4163 domain-containing protein</fullName>
    </submittedName>
</protein>
<comment type="caution">
    <text evidence="3">The sequence shown here is derived from an EMBL/GenBank/DDBJ whole genome shotgun (WGS) entry which is preliminary data.</text>
</comment>
<name>A0A5M6CET8_9BACT</name>
<dbReference type="RefSeq" id="WP_150033333.1">
    <property type="nucleotide sequence ID" value="NZ_VWSH01000003.1"/>
</dbReference>
<evidence type="ECO:0000259" key="2">
    <source>
        <dbReference type="Pfam" id="PF11738"/>
    </source>
</evidence>
<dbReference type="PROSITE" id="PS51257">
    <property type="entry name" value="PROKAR_LIPOPROTEIN"/>
    <property type="match status" value="1"/>
</dbReference>
<evidence type="ECO:0000256" key="1">
    <source>
        <dbReference type="SAM" id="SignalP"/>
    </source>
</evidence>
<dbReference type="Gene3D" id="3.30.565.40">
    <property type="entry name" value="Fervidobacterium nodosum Rt17-B1 like"/>
    <property type="match status" value="1"/>
</dbReference>
<dbReference type="AlphaFoldDB" id="A0A5M6CET8"/>
<dbReference type="EMBL" id="VWSH01000003">
    <property type="protein sequence ID" value="KAA5533586.1"/>
    <property type="molecule type" value="Genomic_DNA"/>
</dbReference>
<keyword evidence="1" id="KW-0732">Signal</keyword>
<feature type="chain" id="PRO_5024323484" evidence="1">
    <location>
        <begin position="24"/>
        <end position="393"/>
    </location>
</feature>
<evidence type="ECO:0000313" key="4">
    <source>
        <dbReference type="Proteomes" id="UP000323632"/>
    </source>
</evidence>